<name>A0AAN7QKF5_TRANT</name>
<accession>A0AAN7QKF5</accession>
<dbReference type="PANTHER" id="PTHR31541:SF25">
    <property type="entry name" value="GAMMA-GLIADIN B"/>
    <property type="match status" value="1"/>
</dbReference>
<dbReference type="PANTHER" id="PTHR31541">
    <property type="entry name" value="B3 DOMAIN PLANT PROTEIN-RELATED"/>
    <property type="match status" value="1"/>
</dbReference>
<sequence length="148" mass="16760">MAIIDNDPKLESHLNLLADLPVIQKHVVAVEKHLDIAQPSGVFKKRGHKRVLRKPAVTARSYALKRELPSEFHRVIQRFHSVELKLIIEKALTGSDMNRCLGRISLRSSNVVADFLRPEERHCLENREDIPVLVISPSLYVSGLSLKS</sequence>
<dbReference type="EMBL" id="JAXQNO010000022">
    <property type="protein sequence ID" value="KAK4767660.1"/>
    <property type="molecule type" value="Genomic_DNA"/>
</dbReference>
<organism evidence="1 2">
    <name type="scientific">Trapa natans</name>
    <name type="common">Water chestnut</name>
    <dbReference type="NCBI Taxonomy" id="22666"/>
    <lineage>
        <taxon>Eukaryota</taxon>
        <taxon>Viridiplantae</taxon>
        <taxon>Streptophyta</taxon>
        <taxon>Embryophyta</taxon>
        <taxon>Tracheophyta</taxon>
        <taxon>Spermatophyta</taxon>
        <taxon>Magnoliopsida</taxon>
        <taxon>eudicotyledons</taxon>
        <taxon>Gunneridae</taxon>
        <taxon>Pentapetalae</taxon>
        <taxon>rosids</taxon>
        <taxon>malvids</taxon>
        <taxon>Myrtales</taxon>
        <taxon>Lythraceae</taxon>
        <taxon>Trapa</taxon>
    </lineage>
</organism>
<reference evidence="1 2" key="1">
    <citation type="journal article" date="2023" name="Hortic Res">
        <title>Pangenome of water caltrop reveals structural variations and asymmetric subgenome divergence after allopolyploidization.</title>
        <authorList>
            <person name="Zhang X."/>
            <person name="Chen Y."/>
            <person name="Wang L."/>
            <person name="Yuan Y."/>
            <person name="Fang M."/>
            <person name="Shi L."/>
            <person name="Lu R."/>
            <person name="Comes H.P."/>
            <person name="Ma Y."/>
            <person name="Chen Y."/>
            <person name="Huang G."/>
            <person name="Zhou Y."/>
            <person name="Zheng Z."/>
            <person name="Qiu Y."/>
        </authorList>
    </citation>
    <scope>NUCLEOTIDE SEQUENCE [LARGE SCALE GENOMIC DNA]</scope>
    <source>
        <strain evidence="1">F231</strain>
    </source>
</reference>
<evidence type="ECO:0000313" key="2">
    <source>
        <dbReference type="Proteomes" id="UP001346149"/>
    </source>
</evidence>
<dbReference type="GO" id="GO:0003677">
    <property type="term" value="F:DNA binding"/>
    <property type="evidence" value="ECO:0007669"/>
    <property type="project" value="InterPro"/>
</dbReference>
<dbReference type="InterPro" id="IPR005508">
    <property type="entry name" value="At2g31720-like"/>
</dbReference>
<gene>
    <name evidence="1" type="ORF">SAY86_015410</name>
</gene>
<dbReference type="Proteomes" id="UP001346149">
    <property type="component" value="Unassembled WGS sequence"/>
</dbReference>
<evidence type="ECO:0000313" key="1">
    <source>
        <dbReference type="EMBL" id="KAK4767660.1"/>
    </source>
</evidence>
<comment type="caution">
    <text evidence="1">The sequence shown here is derived from an EMBL/GenBank/DDBJ whole genome shotgun (WGS) entry which is preliminary data.</text>
</comment>
<keyword evidence="2" id="KW-1185">Reference proteome</keyword>
<protein>
    <submittedName>
        <fullName evidence="1">Uncharacterized protein</fullName>
    </submittedName>
</protein>
<dbReference type="AlphaFoldDB" id="A0AAN7QKF5"/>
<proteinExistence type="predicted"/>